<sequence length="179" mass="20410">MTKKIISIIFLVALFHCTSSGISAVEMIHTGSASLKSALNQSREYYIQKKAMENVLAKNNSILKLYTHDYLTASYAYNIDPYLLVSISGLESSFGKRMKENTFNAYGWGGGHLSFESWPHGIFTISRSLRFKYYDRGAETISDIGRKYAASPTWAARVNKFIAKFYQEENRLKRLSYLL</sequence>
<dbReference type="Proteomes" id="UP000177418">
    <property type="component" value="Unassembled WGS sequence"/>
</dbReference>
<accession>A0A1F7JBY4</accession>
<dbReference type="AlphaFoldDB" id="A0A1F7JBY4"/>
<organism evidence="2 3">
    <name type="scientific">Candidatus Roizmanbacteria bacterium RIFCSPLOWO2_02_FULL_36_11</name>
    <dbReference type="NCBI Taxonomy" id="1802071"/>
    <lineage>
        <taxon>Bacteria</taxon>
        <taxon>Candidatus Roizmaniibacteriota</taxon>
    </lineage>
</organism>
<feature type="signal peptide" evidence="1">
    <location>
        <begin position="1"/>
        <end position="24"/>
    </location>
</feature>
<protein>
    <recommendedName>
        <fullName evidence="4">Mannosyl-glycoprotein endo-beta-N-acetylglucosamidase-like domain-containing protein</fullName>
    </recommendedName>
</protein>
<evidence type="ECO:0000313" key="2">
    <source>
        <dbReference type="EMBL" id="OGK53126.1"/>
    </source>
</evidence>
<feature type="chain" id="PRO_5009529436" description="Mannosyl-glycoprotein endo-beta-N-acetylglucosamidase-like domain-containing protein" evidence="1">
    <location>
        <begin position="25"/>
        <end position="179"/>
    </location>
</feature>
<evidence type="ECO:0000313" key="3">
    <source>
        <dbReference type="Proteomes" id="UP000177418"/>
    </source>
</evidence>
<evidence type="ECO:0008006" key="4">
    <source>
        <dbReference type="Google" id="ProtNLM"/>
    </source>
</evidence>
<comment type="caution">
    <text evidence="2">The sequence shown here is derived from an EMBL/GenBank/DDBJ whole genome shotgun (WGS) entry which is preliminary data.</text>
</comment>
<keyword evidence="1" id="KW-0732">Signal</keyword>
<reference evidence="2 3" key="1">
    <citation type="journal article" date="2016" name="Nat. Commun.">
        <title>Thousands of microbial genomes shed light on interconnected biogeochemical processes in an aquifer system.</title>
        <authorList>
            <person name="Anantharaman K."/>
            <person name="Brown C.T."/>
            <person name="Hug L.A."/>
            <person name="Sharon I."/>
            <person name="Castelle C.J."/>
            <person name="Probst A.J."/>
            <person name="Thomas B.C."/>
            <person name="Singh A."/>
            <person name="Wilkins M.J."/>
            <person name="Karaoz U."/>
            <person name="Brodie E.L."/>
            <person name="Williams K.H."/>
            <person name="Hubbard S.S."/>
            <person name="Banfield J.F."/>
        </authorList>
    </citation>
    <scope>NUCLEOTIDE SEQUENCE [LARGE SCALE GENOMIC DNA]</scope>
</reference>
<proteinExistence type="predicted"/>
<gene>
    <name evidence="2" type="ORF">A3H78_01955</name>
</gene>
<evidence type="ECO:0000256" key="1">
    <source>
        <dbReference type="SAM" id="SignalP"/>
    </source>
</evidence>
<name>A0A1F7JBY4_9BACT</name>
<dbReference type="EMBL" id="MGAV01000024">
    <property type="protein sequence ID" value="OGK53126.1"/>
    <property type="molecule type" value="Genomic_DNA"/>
</dbReference>